<dbReference type="EC" id="2.7.11.1" evidence="1"/>
<evidence type="ECO:0000256" key="9">
    <source>
        <dbReference type="PROSITE-ProRule" id="PRU10141"/>
    </source>
</evidence>
<dbReference type="InterPro" id="IPR036621">
    <property type="entry name" value="Anticodon-bd_dom_sf"/>
</dbReference>
<dbReference type="EMBL" id="KZ303508">
    <property type="protein sequence ID" value="PIA15378.1"/>
    <property type="molecule type" value="Genomic_DNA"/>
</dbReference>
<evidence type="ECO:0000256" key="3">
    <source>
        <dbReference type="ARBA" id="ARBA00022679"/>
    </source>
</evidence>
<dbReference type="InterPro" id="IPR050339">
    <property type="entry name" value="CC_SR_Kinase"/>
</dbReference>
<dbReference type="FunFam" id="3.10.110.10:FF:000050">
    <property type="entry name" value="eIF-2-alpha kinase GCN2"/>
    <property type="match status" value="1"/>
</dbReference>
<dbReference type="SUPFAM" id="SSF56112">
    <property type="entry name" value="Protein kinase-like (PK-like)"/>
    <property type="match status" value="2"/>
</dbReference>
<dbReference type="InterPro" id="IPR017441">
    <property type="entry name" value="Protein_kinase_ATP_BS"/>
</dbReference>
<dbReference type="PROSITE" id="PS00107">
    <property type="entry name" value="PROTEIN_KINASE_ATP"/>
    <property type="match status" value="1"/>
</dbReference>
<keyword evidence="2" id="KW-0723">Serine/threonine-protein kinase</keyword>
<evidence type="ECO:0000313" key="14">
    <source>
        <dbReference type="EMBL" id="PIA15378.1"/>
    </source>
</evidence>
<dbReference type="InterPro" id="IPR011009">
    <property type="entry name" value="Kinase-like_dom_sf"/>
</dbReference>
<keyword evidence="15" id="KW-1185">Reference proteome</keyword>
<feature type="coiled-coil region" evidence="10">
    <location>
        <begin position="149"/>
        <end position="185"/>
    </location>
</feature>
<evidence type="ECO:0000256" key="4">
    <source>
        <dbReference type="ARBA" id="ARBA00022741"/>
    </source>
</evidence>
<dbReference type="PROSITE" id="PS50011">
    <property type="entry name" value="PROTEIN_KINASE_DOM"/>
    <property type="match status" value="2"/>
</dbReference>
<evidence type="ECO:0000313" key="15">
    <source>
        <dbReference type="Proteomes" id="UP000242474"/>
    </source>
</evidence>
<reference evidence="14 15" key="1">
    <citation type="journal article" date="2015" name="Genome Biol. Evol.">
        <title>Phylogenomic analyses indicate that early fungi evolved digesting cell walls of algal ancestors of land plants.</title>
        <authorList>
            <person name="Chang Y."/>
            <person name="Wang S."/>
            <person name="Sekimoto S."/>
            <person name="Aerts A.L."/>
            <person name="Choi C."/>
            <person name="Clum A."/>
            <person name="LaButti K.M."/>
            <person name="Lindquist E.A."/>
            <person name="Yee Ngan C."/>
            <person name="Ohm R.A."/>
            <person name="Salamov A.A."/>
            <person name="Grigoriev I.V."/>
            <person name="Spatafora J.W."/>
            <person name="Berbee M.L."/>
        </authorList>
    </citation>
    <scope>NUCLEOTIDE SEQUENCE [LARGE SCALE GENOMIC DNA]</scope>
    <source>
        <strain evidence="14 15">NRRL 1564</strain>
    </source>
</reference>
<feature type="binding site" evidence="9">
    <location>
        <position position="666"/>
    </location>
    <ligand>
        <name>ATP</name>
        <dbReference type="ChEBI" id="CHEBI:30616"/>
    </ligand>
</feature>
<dbReference type="GO" id="GO:0009893">
    <property type="term" value="P:positive regulation of metabolic process"/>
    <property type="evidence" value="ECO:0007669"/>
    <property type="project" value="UniProtKB-ARBA"/>
</dbReference>
<dbReference type="Pfam" id="PF00069">
    <property type="entry name" value="Pkinase"/>
    <property type="match status" value="3"/>
</dbReference>
<dbReference type="GO" id="GO:0005829">
    <property type="term" value="C:cytosol"/>
    <property type="evidence" value="ECO:0007669"/>
    <property type="project" value="TreeGrafter"/>
</dbReference>
<evidence type="ECO:0000256" key="7">
    <source>
        <dbReference type="ARBA" id="ARBA00047899"/>
    </source>
</evidence>
<dbReference type="Pfam" id="PF12745">
    <property type="entry name" value="HGTP_anticodon2"/>
    <property type="match status" value="1"/>
</dbReference>
<dbReference type="SMART" id="SM00220">
    <property type="entry name" value="S_TKc"/>
    <property type="match status" value="1"/>
</dbReference>
<dbReference type="InterPro" id="IPR045864">
    <property type="entry name" value="aa-tRNA-synth_II/BPL/LPL"/>
</dbReference>
<keyword evidence="4 9" id="KW-0547">Nucleotide-binding</keyword>
<dbReference type="GO" id="GO:0007165">
    <property type="term" value="P:signal transduction"/>
    <property type="evidence" value="ECO:0007669"/>
    <property type="project" value="UniProtKB-ARBA"/>
</dbReference>
<dbReference type="SUPFAM" id="SSF55681">
    <property type="entry name" value="Class II aaRS and biotin synthetases"/>
    <property type="match status" value="1"/>
</dbReference>
<dbReference type="InterPro" id="IPR024435">
    <property type="entry name" value="HisRS-related_dom"/>
</dbReference>
<feature type="region of interest" description="Disordered" evidence="11">
    <location>
        <begin position="1636"/>
        <end position="1658"/>
    </location>
</feature>
<keyword evidence="6 9" id="KW-0067">ATP-binding</keyword>
<evidence type="ECO:0000256" key="5">
    <source>
        <dbReference type="ARBA" id="ARBA00022777"/>
    </source>
</evidence>
<dbReference type="Gene3D" id="3.30.930.10">
    <property type="entry name" value="Bira Bifunctional Protein, Domain 2"/>
    <property type="match status" value="1"/>
</dbReference>
<dbReference type="GO" id="GO:0005634">
    <property type="term" value="C:nucleus"/>
    <property type="evidence" value="ECO:0007669"/>
    <property type="project" value="TreeGrafter"/>
</dbReference>
<dbReference type="PANTHER" id="PTHR11042">
    <property type="entry name" value="EUKARYOTIC TRANSLATION INITIATION FACTOR 2-ALPHA KINASE EIF2-ALPHA KINASE -RELATED"/>
    <property type="match status" value="1"/>
</dbReference>
<dbReference type="Proteomes" id="UP000242474">
    <property type="component" value="Unassembled WGS sequence"/>
</dbReference>
<protein>
    <recommendedName>
        <fullName evidence="1">non-specific serine/threonine protein kinase</fullName>
        <ecNumber evidence="1">2.7.11.1</ecNumber>
    </recommendedName>
</protein>
<dbReference type="OrthoDB" id="341578at2759"/>
<dbReference type="GO" id="GO:0005524">
    <property type="term" value="F:ATP binding"/>
    <property type="evidence" value="ECO:0007669"/>
    <property type="project" value="UniProtKB-UniRule"/>
</dbReference>
<dbReference type="InterPro" id="IPR000719">
    <property type="entry name" value="Prot_kinase_dom"/>
</dbReference>
<accession>A0A2G5B8N2</accession>
<name>A0A2G5B8N2_COERN</name>
<feature type="domain" description="Protein kinase" evidence="12">
    <location>
        <begin position="224"/>
        <end position="521"/>
    </location>
</feature>
<dbReference type="Gene3D" id="3.30.200.20">
    <property type="entry name" value="Phosphorylase Kinase, domain 1"/>
    <property type="match status" value="1"/>
</dbReference>
<dbReference type="SUPFAM" id="SSF54495">
    <property type="entry name" value="UBC-like"/>
    <property type="match status" value="1"/>
</dbReference>
<keyword evidence="10" id="KW-0175">Coiled coil</keyword>
<feature type="region of interest" description="Disordered" evidence="11">
    <location>
        <begin position="837"/>
        <end position="872"/>
    </location>
</feature>
<feature type="domain" description="Protein kinase" evidence="12">
    <location>
        <begin position="636"/>
        <end position="1125"/>
    </location>
</feature>
<comment type="catalytic activity">
    <reaction evidence="8">
        <text>L-seryl-[protein] + ATP = O-phospho-L-seryl-[protein] + ADP + H(+)</text>
        <dbReference type="Rhea" id="RHEA:17989"/>
        <dbReference type="Rhea" id="RHEA-COMP:9863"/>
        <dbReference type="Rhea" id="RHEA-COMP:11604"/>
        <dbReference type="ChEBI" id="CHEBI:15378"/>
        <dbReference type="ChEBI" id="CHEBI:29999"/>
        <dbReference type="ChEBI" id="CHEBI:30616"/>
        <dbReference type="ChEBI" id="CHEBI:83421"/>
        <dbReference type="ChEBI" id="CHEBI:456216"/>
        <dbReference type="EC" id="2.7.11.1"/>
    </reaction>
</comment>
<feature type="region of interest" description="Disordered" evidence="11">
    <location>
        <begin position="734"/>
        <end position="798"/>
    </location>
</feature>
<dbReference type="PROSITE" id="PS50908">
    <property type="entry name" value="RWD"/>
    <property type="match status" value="1"/>
</dbReference>
<dbReference type="CDD" id="cd23823">
    <property type="entry name" value="RWD_GCN2"/>
    <property type="match status" value="1"/>
</dbReference>
<feature type="region of interest" description="Disordered" evidence="11">
    <location>
        <begin position="591"/>
        <end position="617"/>
    </location>
</feature>
<dbReference type="Pfam" id="PF05773">
    <property type="entry name" value="RWD"/>
    <property type="match status" value="1"/>
</dbReference>
<evidence type="ECO:0000259" key="13">
    <source>
        <dbReference type="PROSITE" id="PS50908"/>
    </source>
</evidence>
<evidence type="ECO:0000256" key="6">
    <source>
        <dbReference type="ARBA" id="ARBA00022840"/>
    </source>
</evidence>
<dbReference type="InterPro" id="IPR016135">
    <property type="entry name" value="UBQ-conjugating_enzyme/RWD"/>
</dbReference>
<dbReference type="FunFam" id="3.30.200.20:FF:000379">
    <property type="entry name" value="eIF-2-alpha kinase GCN2"/>
    <property type="match status" value="1"/>
</dbReference>
<feature type="compositionally biased region" description="Polar residues" evidence="11">
    <location>
        <begin position="843"/>
        <end position="863"/>
    </location>
</feature>
<dbReference type="Gene3D" id="1.10.510.10">
    <property type="entry name" value="Transferase(Phosphotransferase) domain 1"/>
    <property type="match status" value="2"/>
</dbReference>
<evidence type="ECO:0000256" key="8">
    <source>
        <dbReference type="ARBA" id="ARBA00048679"/>
    </source>
</evidence>
<evidence type="ECO:0000259" key="12">
    <source>
        <dbReference type="PROSITE" id="PS50011"/>
    </source>
</evidence>
<gene>
    <name evidence="14" type="ORF">COEREDRAFT_16244</name>
</gene>
<evidence type="ECO:0000256" key="1">
    <source>
        <dbReference type="ARBA" id="ARBA00012513"/>
    </source>
</evidence>
<keyword evidence="5 14" id="KW-0418">Kinase</keyword>
<dbReference type="InterPro" id="IPR006575">
    <property type="entry name" value="RWD_dom"/>
</dbReference>
<feature type="domain" description="RWD" evidence="13">
    <location>
        <begin position="11"/>
        <end position="123"/>
    </location>
</feature>
<sequence length="2034" mass="225629">MDETTKEIQQNELAALRAIFMDDFKDVEAKTAWNVRQAAPEFVIQVQPTDNELKERVSVGLHVRLPMAYPRAVPQLNLESGFGLSEAQQQSALAMLKQQAESLVGGEMIYELAILLSEYITTTNSAAQVARPSFHQQMVEREQAGRQAILEREAELRRLQQQAYAEEQEELQRRIRAEVARKQQQLLSDEQRQRHLSDVTDAVHSVAGKWAEGIQLLKFEKPVLLDPQIARDGWFTTVALEESSISDSLCTVFDAYPTDLVGASTHLSDRFTVQCFTITALHYLTDQGRRQMDQIRARVADLSQIRHQNLVAVYGCHMDVYEERSQSPGICMWVLSDTLLAPDALTLEDVLESCGTMAVKQTRTYLRHILLALVSLHAAGFIHRNIMPKNILLAKEARGRFTAKLFNTSYREEMIELHRMTPLSASVGDAVGNEIRVAPEVVDRPDMMGRKNDLWCVGLTGLQMALGVEALQSVAIGKEPEVLVARRTEIAPALFGVLEMLLNSDHRQRPTAMEALNDPFFHQEIGGGPSVQHQALDSASRGLKFDLQRSARIANSTADIHDDTGPSAALPFFSVAQKNIAKGAAAADAAAPQRPSFLVPAREPKNNTRQPRDSQKKLAKVEHFLQPSASRYRTDFEEIEFLGKGGFGSVVKARNRIDSRFYAIKKIKLDARDTEGNKKIFREVTTLSRLHHQNVVRYYTTWVEDMDASMRMEGIPEEESEDTELLTNDNDEHMDVNLSHSSWSTEDEIHSRSSSSDSDSEYLTSGVSAIATGSAGDNGTLDTINPRADDDLLARPKGGRADNVFSAIRFGTMGAGAAADVAGRRKRVELPDGPVREFKIEFTGSQSDTTPEATDGDTSSSENGYGGRSRTSVDDLSDLLLRDQQKREQLLWYERENLPHGGLRSRSDSGDVEAATSASVRRKKHILYIQMEYCENKTLSDLIKEGLSEKECWRLFSQILEGLKHIHQCGVIHRDLKPVNAFLNGAGEIKIGDFGLATSNFAQIDSAMSRHMSLDRSAEDALTADIGTSTYVAPEVMAKSSGGTRYNQKVDMYSLGIIFFEMCYPMSTGMERANVLHNLRRAEIVFPEDFPTDKLQLQYQIIRRLLSHDPRLRPSSAELLESDLLPPKMEDEYIQETIRTIANPSQPYFARLMDSLFAHSADKHIDATFDYHSNDVQSEQLNAVFLDRIRELMTRVFRTHAAVELSTPALIPRTDLLGMYQRPALFVDPKGNVVQLPYDQTVPFARYVARTKMTEIKRYCFDRCFFANAAGGQPLSYSAASFDAVTNRSAHAVAAAEVISVACEVFDELPAFRTMSTVLMINHMCVLDAILAYCGILHPEWIVSAERRHGASSGQDAFCDDESSGTYEGFVRPEDRNRHTQYIRSLCFCLGSLYREKAQVVRQRIQIMGITMGMKVPSQALDRLQAFMSISGDITTVQREVLTRIGSECGVGGTPYAIRGAEYVHRAIRAFNELRYVEATVRHFGVVIPLVYAPLFNHHYSYYEGGYCFQIMTGRHLSKGSPPQVLAVGGRYDGLLRRFRHLAGSFALDDDGLDSSSGALSIDRIARTKSDASAAAPVKTASADALHEKSTEPLASGLSSMSFARRAGSLHSTDVWQQMFSTANASDERNIVDTRSTAVLSQSSSRSSSPPPGGVSIGTHLSHGSAALGTARDVVCIGVQIQLDLVIQEMARYQQQALSAAATSATPTFGLWTRKRCDVVVASFGTRPMLKQRIALSRELRANGLRTDFLFNDDPEMTMERLVEICRDQGMNWIVTLKRKPESGNVSGSKRRSVLSASIADGGEKGMLADEKYIFKVKNILRRVECEVSHQRLCEWLHTDINEQFKLDLRTHELRGGSGLVSNMSMSASSAAAMAAQEGSGGIRSIPSSALGNSGGITTGSEAGTSSASTTGAGRLEIVVVDPQQKAKNLNRTKHKQRMMLTDRAMSGVNRIMGEVKSAPVLVLDMGPELLKRLSGEASILSDSGYKRVMELSSAHQRAFIVELRSYLERYLREGSSYVWLYSTKGDFAVTYKL</sequence>
<evidence type="ECO:0000256" key="2">
    <source>
        <dbReference type="ARBA" id="ARBA00022527"/>
    </source>
</evidence>
<proteinExistence type="predicted"/>
<dbReference type="Gene3D" id="3.10.110.10">
    <property type="entry name" value="Ubiquitin Conjugating Enzyme"/>
    <property type="match status" value="1"/>
</dbReference>
<keyword evidence="3" id="KW-0808">Transferase</keyword>
<dbReference type="STRING" id="763665.A0A2G5B8N2"/>
<dbReference type="GO" id="GO:0004694">
    <property type="term" value="F:eukaryotic translation initiation factor 2alpha kinase activity"/>
    <property type="evidence" value="ECO:0007669"/>
    <property type="project" value="TreeGrafter"/>
</dbReference>
<feature type="compositionally biased region" description="Basic and acidic residues" evidence="11">
    <location>
        <begin position="602"/>
        <end position="617"/>
    </location>
</feature>
<dbReference type="PANTHER" id="PTHR11042:SF136">
    <property type="entry name" value="EIF-2-ALPHA KINASE GCN2"/>
    <property type="match status" value="1"/>
</dbReference>
<dbReference type="SMART" id="SM00591">
    <property type="entry name" value="RWD"/>
    <property type="match status" value="1"/>
</dbReference>
<dbReference type="Gene3D" id="3.40.50.800">
    <property type="entry name" value="Anticodon-binding domain"/>
    <property type="match status" value="1"/>
</dbReference>
<evidence type="ECO:0000256" key="11">
    <source>
        <dbReference type="SAM" id="MobiDB-lite"/>
    </source>
</evidence>
<evidence type="ECO:0000256" key="10">
    <source>
        <dbReference type="SAM" id="Coils"/>
    </source>
</evidence>
<organism evidence="14 15">
    <name type="scientific">Coemansia reversa (strain ATCC 12441 / NRRL 1564)</name>
    <dbReference type="NCBI Taxonomy" id="763665"/>
    <lineage>
        <taxon>Eukaryota</taxon>
        <taxon>Fungi</taxon>
        <taxon>Fungi incertae sedis</taxon>
        <taxon>Zoopagomycota</taxon>
        <taxon>Kickxellomycotina</taxon>
        <taxon>Kickxellomycetes</taxon>
        <taxon>Kickxellales</taxon>
        <taxon>Kickxellaceae</taxon>
        <taxon>Coemansia</taxon>
    </lineage>
</organism>
<comment type="catalytic activity">
    <reaction evidence="7">
        <text>L-threonyl-[protein] + ATP = O-phospho-L-threonyl-[protein] + ADP + H(+)</text>
        <dbReference type="Rhea" id="RHEA:46608"/>
        <dbReference type="Rhea" id="RHEA-COMP:11060"/>
        <dbReference type="Rhea" id="RHEA-COMP:11605"/>
        <dbReference type="ChEBI" id="CHEBI:15378"/>
        <dbReference type="ChEBI" id="CHEBI:30013"/>
        <dbReference type="ChEBI" id="CHEBI:30616"/>
        <dbReference type="ChEBI" id="CHEBI:61977"/>
        <dbReference type="ChEBI" id="CHEBI:456216"/>
        <dbReference type="EC" id="2.7.11.1"/>
    </reaction>
</comment>